<name>A0A381QSS9_9ZZZZ</name>
<accession>A0A381QSS9</accession>
<reference evidence="2" key="1">
    <citation type="submission" date="2018-05" db="EMBL/GenBank/DDBJ databases">
        <authorList>
            <person name="Lanie J.A."/>
            <person name="Ng W.-L."/>
            <person name="Kazmierczak K.M."/>
            <person name="Andrzejewski T.M."/>
            <person name="Davidsen T.M."/>
            <person name="Wayne K.J."/>
            <person name="Tettelin H."/>
            <person name="Glass J.I."/>
            <person name="Rusch D."/>
            <person name="Podicherti R."/>
            <person name="Tsui H.-C.T."/>
            <person name="Winkler M.E."/>
        </authorList>
    </citation>
    <scope>NUCLEOTIDE SEQUENCE</scope>
</reference>
<proteinExistence type="predicted"/>
<sequence length="611" mass="67011">VYITSFGAREAWAQDPPDTLQVITDSLLVDSLEAVLVSDSASADTIYYNLPRFEGRVPDGWETGVWSWDRSAIMASSANTLAELVAEVPGVIVLLGGDYGTPAAISAFGSGGGGVRILRDGFELFPVDGGVTDLARVGLGGIERVRLERALGELLIEMWSHEFDDGRPYSLIEAGTGELETNLFRGSYADPTALGGSLGLALERVDTQGPGRKESGNRVGSWIRYQIHRGDDAGLAVDFRRMSTKTAVTNFASSVTRTDWAARFRVRLADNLTAEAYTGNSSHGVEDTRDPYVLEGGSRAQHGLRFGYGRRGLWGRAEYRLFGGDLPNDRFDFQAGLDLENLGGLAGSMARSSWSETTAVSQQVRVWTRPYLGFSFFGSWESGAHGSRTLPIMDGVPESNSAAPEEGLVTPVDRPDPFGITDRTATRFGARFAWRDATISAARLRVESDSLIPLGIEPDRGSPLLSGVINEGWEVWGSLPAVLAGLRLEGSVQQWQKDAPYLPKRNYKAALVYQRSFLESGNLELWGTLGVRGHDPMTVHVLKRGSEAEDHSLETVPVYENWYGRIQVRVVTVRIFVAWENITVNRNLQMFPGRVLPALRSVYGIRWSLWN</sequence>
<dbReference type="AlphaFoldDB" id="A0A381QSS9"/>
<evidence type="ECO:0000313" key="2">
    <source>
        <dbReference type="EMBL" id="SUZ82160.1"/>
    </source>
</evidence>
<evidence type="ECO:0000259" key="1">
    <source>
        <dbReference type="Pfam" id="PF07715"/>
    </source>
</evidence>
<protein>
    <recommendedName>
        <fullName evidence="1">TonB-dependent receptor plug domain-containing protein</fullName>
    </recommendedName>
</protein>
<organism evidence="2">
    <name type="scientific">marine metagenome</name>
    <dbReference type="NCBI Taxonomy" id="408172"/>
    <lineage>
        <taxon>unclassified sequences</taxon>
        <taxon>metagenomes</taxon>
        <taxon>ecological metagenomes</taxon>
    </lineage>
</organism>
<dbReference type="EMBL" id="UINC01001494">
    <property type="protein sequence ID" value="SUZ82160.1"/>
    <property type="molecule type" value="Genomic_DNA"/>
</dbReference>
<feature type="domain" description="TonB-dependent receptor plug" evidence="1">
    <location>
        <begin position="66"/>
        <end position="149"/>
    </location>
</feature>
<dbReference type="Pfam" id="PF07715">
    <property type="entry name" value="Plug"/>
    <property type="match status" value="1"/>
</dbReference>
<feature type="non-terminal residue" evidence="2">
    <location>
        <position position="1"/>
    </location>
</feature>
<dbReference type="SUPFAM" id="SSF56935">
    <property type="entry name" value="Porins"/>
    <property type="match status" value="1"/>
</dbReference>
<dbReference type="InterPro" id="IPR012910">
    <property type="entry name" value="Plug_dom"/>
</dbReference>
<gene>
    <name evidence="2" type="ORF">METZ01_LOCUS35014</name>
</gene>